<protein>
    <recommendedName>
        <fullName evidence="2">NmrA-like domain-containing protein</fullName>
    </recommendedName>
</protein>
<dbReference type="InterPro" id="IPR036291">
    <property type="entry name" value="NAD(P)-bd_dom_sf"/>
</dbReference>
<dbReference type="InterPro" id="IPR050608">
    <property type="entry name" value="NmrA-type/Isoflavone_red_sf"/>
</dbReference>
<dbReference type="Gene3D" id="3.40.50.720">
    <property type="entry name" value="NAD(P)-binding Rossmann-like Domain"/>
    <property type="match status" value="1"/>
</dbReference>
<dbReference type="Proteomes" id="UP001271007">
    <property type="component" value="Unassembled WGS sequence"/>
</dbReference>
<organism evidence="3 4">
    <name type="scientific">Extremus antarcticus</name>
    <dbReference type="NCBI Taxonomy" id="702011"/>
    <lineage>
        <taxon>Eukaryota</taxon>
        <taxon>Fungi</taxon>
        <taxon>Dikarya</taxon>
        <taxon>Ascomycota</taxon>
        <taxon>Pezizomycotina</taxon>
        <taxon>Dothideomycetes</taxon>
        <taxon>Dothideomycetidae</taxon>
        <taxon>Mycosphaerellales</taxon>
        <taxon>Extremaceae</taxon>
        <taxon>Extremus</taxon>
    </lineage>
</organism>
<dbReference type="EMBL" id="JAWDJX010000028">
    <property type="protein sequence ID" value="KAK3051072.1"/>
    <property type="molecule type" value="Genomic_DNA"/>
</dbReference>
<keyword evidence="1" id="KW-0812">Transmembrane</keyword>
<gene>
    <name evidence="3" type="ORF">LTR09_007822</name>
</gene>
<evidence type="ECO:0000313" key="3">
    <source>
        <dbReference type="EMBL" id="KAK3051072.1"/>
    </source>
</evidence>
<reference evidence="3" key="1">
    <citation type="submission" date="2023-04" db="EMBL/GenBank/DDBJ databases">
        <title>Black Yeasts Isolated from many extreme environments.</title>
        <authorList>
            <person name="Coleine C."/>
            <person name="Stajich J.E."/>
            <person name="Selbmann L."/>
        </authorList>
    </citation>
    <scope>NUCLEOTIDE SEQUENCE</scope>
    <source>
        <strain evidence="3">CCFEE 5312</strain>
    </source>
</reference>
<dbReference type="Pfam" id="PF05368">
    <property type="entry name" value="NmrA"/>
    <property type="match status" value="1"/>
</dbReference>
<evidence type="ECO:0000256" key="1">
    <source>
        <dbReference type="SAM" id="Phobius"/>
    </source>
</evidence>
<keyword evidence="1" id="KW-1133">Transmembrane helix</keyword>
<dbReference type="InterPro" id="IPR008030">
    <property type="entry name" value="NmrA-like"/>
</dbReference>
<keyword evidence="1" id="KW-0472">Membrane</keyword>
<sequence length="158" mass="17153">MAHQPHNILIFGATGLIGKYITSAILASGSSFAIVGIFTSSSSAQRKKVSLASYEQKGATIVIGSLQNPAHIPSAYQSYDTIIFALGREAITLQIDLIRLAEESSTIKRFFPSEFSADIEYSSISTTERPWYRVVRCEGEESVAARAYGGEDCVDDYG</sequence>
<dbReference type="SUPFAM" id="SSF51735">
    <property type="entry name" value="NAD(P)-binding Rossmann-fold domains"/>
    <property type="match status" value="1"/>
</dbReference>
<comment type="caution">
    <text evidence="3">The sequence shown here is derived from an EMBL/GenBank/DDBJ whole genome shotgun (WGS) entry which is preliminary data.</text>
</comment>
<dbReference type="AlphaFoldDB" id="A0AAJ0DC96"/>
<keyword evidence="4" id="KW-1185">Reference proteome</keyword>
<feature type="domain" description="NmrA-like" evidence="2">
    <location>
        <begin position="7"/>
        <end position="130"/>
    </location>
</feature>
<proteinExistence type="predicted"/>
<name>A0AAJ0DC96_9PEZI</name>
<evidence type="ECO:0000259" key="2">
    <source>
        <dbReference type="Pfam" id="PF05368"/>
    </source>
</evidence>
<dbReference type="PANTHER" id="PTHR43349">
    <property type="entry name" value="PINORESINOL REDUCTASE-RELATED"/>
    <property type="match status" value="1"/>
</dbReference>
<accession>A0AAJ0DC96</accession>
<feature type="transmembrane region" description="Helical" evidence="1">
    <location>
        <begin position="20"/>
        <end position="38"/>
    </location>
</feature>
<dbReference type="PANTHER" id="PTHR43349:SF93">
    <property type="entry name" value="ISOFLAVONE REDUCTASE HOMOLOG P3-RELATED"/>
    <property type="match status" value="1"/>
</dbReference>
<evidence type="ECO:0000313" key="4">
    <source>
        <dbReference type="Proteomes" id="UP001271007"/>
    </source>
</evidence>